<reference evidence="7 9" key="1">
    <citation type="submission" date="2016-10" db="EMBL/GenBank/DDBJ databases">
        <title>Complete Genome Sequence of Acetogen Clostridium formicoaceticum ATCC 27076.</title>
        <authorList>
            <person name="Bao T."/>
            <person name="Cheng C."/>
            <person name="Zhao J."/>
            <person name="Yang S.-T."/>
            <person name="Wang J."/>
            <person name="Wang M."/>
        </authorList>
    </citation>
    <scope>NUCLEOTIDE SEQUENCE [LARGE SCALE GENOMIC DNA]</scope>
    <source>
        <strain evidence="7 9">ATCC 27076</strain>
    </source>
</reference>
<evidence type="ECO:0000313" key="8">
    <source>
        <dbReference type="EMBL" id="ARE88242.1"/>
    </source>
</evidence>
<dbReference type="EMBL" id="CP020559">
    <property type="protein sequence ID" value="ARE88242.1"/>
    <property type="molecule type" value="Genomic_DNA"/>
</dbReference>
<keyword evidence="1" id="KW-0547">Nucleotide-binding</keyword>
<keyword evidence="2" id="KW-0067">ATP-binding</keyword>
<dbReference type="Proteomes" id="UP000192478">
    <property type="component" value="Chromosome"/>
</dbReference>
<evidence type="ECO:0000256" key="1">
    <source>
        <dbReference type="ARBA" id="ARBA00022741"/>
    </source>
</evidence>
<dbReference type="InterPro" id="IPR009057">
    <property type="entry name" value="Homeodomain-like_sf"/>
</dbReference>
<keyword evidence="9" id="KW-1185">Reference proteome</keyword>
<dbReference type="EMBL" id="CP017603">
    <property type="protein sequence ID" value="AOY77657.1"/>
    <property type="molecule type" value="Genomic_DNA"/>
</dbReference>
<dbReference type="CDD" id="cd00009">
    <property type="entry name" value="AAA"/>
    <property type="match status" value="1"/>
</dbReference>
<keyword evidence="5" id="KW-0804">Transcription</keyword>
<dbReference type="Proteomes" id="UP000177894">
    <property type="component" value="Chromosome"/>
</dbReference>
<protein>
    <submittedName>
        <fullName evidence="8">Transcriptional regulatory protein ZraR</fullName>
    </submittedName>
</protein>
<evidence type="ECO:0000256" key="4">
    <source>
        <dbReference type="ARBA" id="ARBA00023125"/>
    </source>
</evidence>
<dbReference type="RefSeq" id="WP_070971537.1">
    <property type="nucleotide sequence ID" value="NZ_CP017603.1"/>
</dbReference>
<sequence length="326" mass="37508">MSNNVSILNQVRGLSTHNYFLESRNKAFHKALDLATRAADSNATILLLGESGVGKEVFANYIHHLSSRKNNAFVAINCHAFSEGLLQSELYGHEKGAFTGAYEKRIGRIEAAHGGTLFLDEIGDITLDVQLNLLRVLDNKKITRIGSNALMDIDFRLICATNRDIKQRIEEKKFREDFYYRISTIVITIPPLRERKEDLRKLINYFIVKYAVELKKDISSIEEVAFKALMNYNYPGNIRELKNIIERLVVLAKDGIIRMEDISDEIHMNGSNSMLLKEVRIATEKRHIEKVLSLNDFNMTNTAKQLGISRRQLFNKINEYKIYRHE</sequence>
<evidence type="ECO:0000313" key="7">
    <source>
        <dbReference type="EMBL" id="AOY77657.1"/>
    </source>
</evidence>
<dbReference type="KEGG" id="cfm:BJL90_18420"/>
<feature type="domain" description="Sigma-54 factor interaction" evidence="6">
    <location>
        <begin position="21"/>
        <end position="250"/>
    </location>
</feature>
<dbReference type="GO" id="GO:0005524">
    <property type="term" value="F:ATP binding"/>
    <property type="evidence" value="ECO:0007669"/>
    <property type="project" value="UniProtKB-KW"/>
</dbReference>
<dbReference type="Gene3D" id="1.10.8.60">
    <property type="match status" value="1"/>
</dbReference>
<evidence type="ECO:0000313" key="10">
    <source>
        <dbReference type="Proteomes" id="UP000192478"/>
    </source>
</evidence>
<dbReference type="Gene3D" id="3.40.50.300">
    <property type="entry name" value="P-loop containing nucleotide triphosphate hydrolases"/>
    <property type="match status" value="1"/>
</dbReference>
<evidence type="ECO:0000256" key="2">
    <source>
        <dbReference type="ARBA" id="ARBA00022840"/>
    </source>
</evidence>
<dbReference type="PROSITE" id="PS00676">
    <property type="entry name" value="SIGMA54_INTERACT_2"/>
    <property type="match status" value="1"/>
</dbReference>
<dbReference type="InterPro" id="IPR025943">
    <property type="entry name" value="Sigma_54_int_dom_ATP-bd_2"/>
</dbReference>
<gene>
    <name evidence="8" type="primary">zraR_4</name>
    <name evidence="7" type="ORF">BJL90_18420</name>
    <name evidence="8" type="ORF">CLFO_26430</name>
</gene>
<evidence type="ECO:0000313" key="9">
    <source>
        <dbReference type="Proteomes" id="UP000177894"/>
    </source>
</evidence>
<dbReference type="PROSITE" id="PS50045">
    <property type="entry name" value="SIGMA54_INTERACT_4"/>
    <property type="match status" value="1"/>
</dbReference>
<dbReference type="InterPro" id="IPR058031">
    <property type="entry name" value="AAA_lid_NorR"/>
</dbReference>
<evidence type="ECO:0000256" key="3">
    <source>
        <dbReference type="ARBA" id="ARBA00023015"/>
    </source>
</evidence>
<dbReference type="SMART" id="SM00382">
    <property type="entry name" value="AAA"/>
    <property type="match status" value="1"/>
</dbReference>
<dbReference type="InterPro" id="IPR003593">
    <property type="entry name" value="AAA+_ATPase"/>
</dbReference>
<dbReference type="InterPro" id="IPR002197">
    <property type="entry name" value="HTH_Fis"/>
</dbReference>
<dbReference type="InterPro" id="IPR027417">
    <property type="entry name" value="P-loop_NTPase"/>
</dbReference>
<keyword evidence="3" id="KW-0805">Transcription regulation</keyword>
<reference evidence="8 10" key="2">
    <citation type="submission" date="2017-03" db="EMBL/GenBank/DDBJ databases">
        <title>Complete sequence of Clostridium formicaceticum DSM 92.</title>
        <authorList>
            <person name="Poehlein A."/>
            <person name="Karl M."/>
            <person name="Bengelsdorf F.R."/>
            <person name="Duerre P."/>
            <person name="Daniel R."/>
        </authorList>
    </citation>
    <scope>NUCLEOTIDE SEQUENCE [LARGE SCALE GENOMIC DNA]</scope>
    <source>
        <strain evidence="8 10">DSM 92</strain>
    </source>
</reference>
<dbReference type="InterPro" id="IPR025944">
    <property type="entry name" value="Sigma_54_int_dom_CS"/>
</dbReference>
<dbReference type="SUPFAM" id="SSF46689">
    <property type="entry name" value="Homeodomain-like"/>
    <property type="match status" value="1"/>
</dbReference>
<dbReference type="GO" id="GO:0006355">
    <property type="term" value="P:regulation of DNA-templated transcription"/>
    <property type="evidence" value="ECO:0007669"/>
    <property type="project" value="InterPro"/>
</dbReference>
<dbReference type="PANTHER" id="PTHR32071">
    <property type="entry name" value="TRANSCRIPTIONAL REGULATORY PROTEIN"/>
    <property type="match status" value="1"/>
</dbReference>
<dbReference type="AlphaFoldDB" id="A0AAC9WGR0"/>
<proteinExistence type="predicted"/>
<dbReference type="PROSITE" id="PS00688">
    <property type="entry name" value="SIGMA54_INTERACT_3"/>
    <property type="match status" value="1"/>
</dbReference>
<dbReference type="PROSITE" id="PS00675">
    <property type="entry name" value="SIGMA54_INTERACT_1"/>
    <property type="match status" value="1"/>
</dbReference>
<organism evidence="8 10">
    <name type="scientific">Clostridium formicaceticum</name>
    <dbReference type="NCBI Taxonomy" id="1497"/>
    <lineage>
        <taxon>Bacteria</taxon>
        <taxon>Bacillati</taxon>
        <taxon>Bacillota</taxon>
        <taxon>Clostridia</taxon>
        <taxon>Eubacteriales</taxon>
        <taxon>Clostridiaceae</taxon>
        <taxon>Clostridium</taxon>
    </lineage>
</organism>
<dbReference type="GO" id="GO:0043565">
    <property type="term" value="F:sequence-specific DNA binding"/>
    <property type="evidence" value="ECO:0007669"/>
    <property type="project" value="InterPro"/>
</dbReference>
<dbReference type="Pfam" id="PF02954">
    <property type="entry name" value="HTH_8"/>
    <property type="match status" value="1"/>
</dbReference>
<dbReference type="Pfam" id="PF00158">
    <property type="entry name" value="Sigma54_activat"/>
    <property type="match status" value="1"/>
</dbReference>
<dbReference type="PANTHER" id="PTHR32071:SF57">
    <property type="entry name" value="C4-DICARBOXYLATE TRANSPORT TRANSCRIPTIONAL REGULATORY PROTEIN DCTD"/>
    <property type="match status" value="1"/>
</dbReference>
<keyword evidence="4" id="KW-0238">DNA-binding</keyword>
<dbReference type="InterPro" id="IPR025662">
    <property type="entry name" value="Sigma_54_int_dom_ATP-bd_1"/>
</dbReference>
<evidence type="ECO:0000259" key="6">
    <source>
        <dbReference type="PROSITE" id="PS50045"/>
    </source>
</evidence>
<dbReference type="Pfam" id="PF25601">
    <property type="entry name" value="AAA_lid_14"/>
    <property type="match status" value="1"/>
</dbReference>
<evidence type="ECO:0000256" key="5">
    <source>
        <dbReference type="ARBA" id="ARBA00023163"/>
    </source>
</evidence>
<dbReference type="Gene3D" id="1.10.10.60">
    <property type="entry name" value="Homeodomain-like"/>
    <property type="match status" value="1"/>
</dbReference>
<dbReference type="FunFam" id="3.40.50.300:FF:000006">
    <property type="entry name" value="DNA-binding transcriptional regulator NtrC"/>
    <property type="match status" value="1"/>
</dbReference>
<dbReference type="InterPro" id="IPR002078">
    <property type="entry name" value="Sigma_54_int"/>
</dbReference>
<accession>A0AAC9WGR0</accession>
<name>A0AAC9WGR0_9CLOT</name>
<dbReference type="SUPFAM" id="SSF52540">
    <property type="entry name" value="P-loop containing nucleoside triphosphate hydrolases"/>
    <property type="match status" value="1"/>
</dbReference>